<dbReference type="InterPro" id="IPR012347">
    <property type="entry name" value="Ferritin-like"/>
</dbReference>
<dbReference type="Gene3D" id="1.20.1260.10">
    <property type="match status" value="1"/>
</dbReference>
<proteinExistence type="predicted"/>
<dbReference type="InterPro" id="IPR019052">
    <property type="entry name" value="DUF2383"/>
</dbReference>
<dbReference type="AlphaFoldDB" id="A0A0H3J2I0"/>
<dbReference type="InterPro" id="IPR009078">
    <property type="entry name" value="Ferritin-like_SF"/>
</dbReference>
<organism evidence="2 5">
    <name type="scientific">Clostridium pasteurianum DSM 525 = ATCC 6013</name>
    <dbReference type="NCBI Taxonomy" id="1262449"/>
    <lineage>
        <taxon>Bacteria</taxon>
        <taxon>Bacillati</taxon>
        <taxon>Bacillota</taxon>
        <taxon>Clostridia</taxon>
        <taxon>Eubacteriales</taxon>
        <taxon>Clostridiaceae</taxon>
        <taxon>Clostridium</taxon>
    </lineage>
</organism>
<dbReference type="eggNOG" id="COG1633">
    <property type="taxonomic scope" value="Bacteria"/>
</dbReference>
<reference evidence="2 5" key="1">
    <citation type="journal article" date="2015" name="Genome Announc.">
        <title>Complete Genome Sequence of the Nitrogen-Fixing and Solvent-Producing Clostridium pasteurianum DSM 525.</title>
        <authorList>
            <person name="Poehlein A."/>
            <person name="Grosse-Honebrink A."/>
            <person name="Zhang Y."/>
            <person name="Minton N.P."/>
            <person name="Daniel R."/>
        </authorList>
    </citation>
    <scope>NUCLEOTIDE SEQUENCE [LARGE SCALE GENOMIC DNA]</scope>
    <source>
        <strain evidence="2">DSM 525</strain>
        <strain evidence="5">DSM 525 / ATCC 6013</strain>
    </source>
</reference>
<evidence type="ECO:0000313" key="4">
    <source>
        <dbReference type="Proteomes" id="UP000028042"/>
    </source>
</evidence>
<gene>
    <name evidence="2" type="ORF">CLPA_c15640</name>
    <name evidence="3" type="ORF">CP6013_01613</name>
</gene>
<reference evidence="3" key="2">
    <citation type="submission" date="2015-10" db="EMBL/GenBank/DDBJ databases">
        <title>Improved Draft Genome Sequence of Clostridium pasteurianum Strain ATCC 6013 (DSM 525) Using a Hybrid Next-Generation Sequencing Approach.</title>
        <authorList>
            <person name="Pyne M.E."/>
            <person name="Utturkar S.M."/>
            <person name="Brown S.D."/>
            <person name="Moo-Young M."/>
            <person name="Chung D.A."/>
            <person name="Chou P.C."/>
        </authorList>
    </citation>
    <scope>NUCLEOTIDE SEQUENCE</scope>
    <source>
        <strain evidence="3">ATCC 6013</strain>
    </source>
</reference>
<dbReference type="SUPFAM" id="SSF47240">
    <property type="entry name" value="Ferritin-like"/>
    <property type="match status" value="1"/>
</dbReference>
<evidence type="ECO:0000313" key="3">
    <source>
        <dbReference type="EMBL" id="KRU12366.1"/>
    </source>
</evidence>
<dbReference type="Proteomes" id="UP000028042">
    <property type="component" value="Unassembled WGS sequence"/>
</dbReference>
<protein>
    <recommendedName>
        <fullName evidence="1">DUF2383 domain-containing protein</fullName>
    </recommendedName>
</protein>
<sequence length="178" mass="19948">MPTGKTKQNIINKKSNSYDIPDVSKLDKKVKNISIKELNAILKGEYMAIDSYEKYIKNITDADTKAEFQKIQKEHKRHAIKLAERIQILGGIPVSSVGVKGKVVETMSNIKDMGRKSTADYIRKAQHGEDTGIKMTSKIIKGDLDKDSLSLINSMLKEDENHVNILSEMMSPATNNIK</sequence>
<dbReference type="Pfam" id="PF09537">
    <property type="entry name" value="DUF2383"/>
    <property type="match status" value="1"/>
</dbReference>
<dbReference type="RefSeq" id="WP_003447168.1">
    <property type="nucleotide sequence ID" value="NZ_ANZB01000014.1"/>
</dbReference>
<dbReference type="CDD" id="cd00657">
    <property type="entry name" value="Ferritin_like"/>
    <property type="match status" value="1"/>
</dbReference>
<dbReference type="PATRIC" id="fig|1262449.3.peg.3353"/>
<evidence type="ECO:0000259" key="1">
    <source>
        <dbReference type="Pfam" id="PF09537"/>
    </source>
</evidence>
<reference evidence="3 4" key="3">
    <citation type="journal article" name="Genome Announc.">
        <title>Improved Draft Genome Sequence of Clostridium pasteurianum Strain ATCC 6013 (DSM 525) Using a Hybrid Next-Generation Sequencing Approach.</title>
        <authorList>
            <person name="Pyne M.E."/>
            <person name="Utturkar S."/>
            <person name="Brown S.D."/>
            <person name="Moo-Young M."/>
            <person name="Chung D.A."/>
            <person name="Chou C.P."/>
        </authorList>
    </citation>
    <scope>NUCLEOTIDE SEQUENCE [LARGE SCALE GENOMIC DNA]</scope>
    <source>
        <strain evidence="3 4">ATCC 6013</strain>
    </source>
</reference>
<name>A0A0H3J2I0_CLOPA</name>
<dbReference type="EMBL" id="CP009268">
    <property type="protein sequence ID" value="AJA51627.1"/>
    <property type="molecule type" value="Genomic_DNA"/>
</dbReference>
<accession>A0A0H3J2I0</accession>
<dbReference type="EMBL" id="JPGY02000001">
    <property type="protein sequence ID" value="KRU12366.1"/>
    <property type="molecule type" value="Genomic_DNA"/>
</dbReference>
<dbReference type="GeneID" id="93073735"/>
<dbReference type="KEGG" id="cpat:CLPA_c15640"/>
<keyword evidence="5" id="KW-1185">Reference proteome</keyword>
<dbReference type="Proteomes" id="UP000030905">
    <property type="component" value="Chromosome"/>
</dbReference>
<feature type="domain" description="DUF2383" evidence="1">
    <location>
        <begin position="35"/>
        <end position="141"/>
    </location>
</feature>
<dbReference type="KEGG" id="cpae:CPAST_c15640"/>
<evidence type="ECO:0000313" key="5">
    <source>
        <dbReference type="Proteomes" id="UP000030905"/>
    </source>
</evidence>
<evidence type="ECO:0000313" key="2">
    <source>
        <dbReference type="EMBL" id="AJA51627.1"/>
    </source>
</evidence>